<accession>A0ABV3Z618</accession>
<dbReference type="Proteomes" id="UP001560685">
    <property type="component" value="Unassembled WGS sequence"/>
</dbReference>
<name>A0ABV3Z618_9PROT</name>
<proteinExistence type="predicted"/>
<organism evidence="1 2">
    <name type="scientific">Hyphococcus lacteus</name>
    <dbReference type="NCBI Taxonomy" id="3143536"/>
    <lineage>
        <taxon>Bacteria</taxon>
        <taxon>Pseudomonadati</taxon>
        <taxon>Pseudomonadota</taxon>
        <taxon>Alphaproteobacteria</taxon>
        <taxon>Parvularculales</taxon>
        <taxon>Parvularculaceae</taxon>
        <taxon>Hyphococcus</taxon>
    </lineage>
</organism>
<keyword evidence="2" id="KW-1185">Reference proteome</keyword>
<gene>
    <name evidence="1" type="ORF">ABFZ84_11885</name>
</gene>
<dbReference type="RefSeq" id="WP_369314233.1">
    <property type="nucleotide sequence ID" value="NZ_JBEHZE010000001.1"/>
</dbReference>
<sequence>MKYITECFKKRMSKIQNVQVKFRIAPLFATMFLISACVTPSDATQWAAQGFLTPGPTGEPELIGLYESENECRDAGEAWMSQQVVGNPVFANCLPVDHN</sequence>
<evidence type="ECO:0000313" key="2">
    <source>
        <dbReference type="Proteomes" id="UP001560685"/>
    </source>
</evidence>
<protein>
    <submittedName>
        <fullName evidence="1">Uncharacterized protein</fullName>
    </submittedName>
</protein>
<dbReference type="EMBL" id="JBEHZE010000001">
    <property type="protein sequence ID" value="MEX6634245.1"/>
    <property type="molecule type" value="Genomic_DNA"/>
</dbReference>
<comment type="caution">
    <text evidence="1">The sequence shown here is derived from an EMBL/GenBank/DDBJ whole genome shotgun (WGS) entry which is preliminary data.</text>
</comment>
<reference evidence="1 2" key="1">
    <citation type="submission" date="2024-05" db="EMBL/GenBank/DDBJ databases">
        <title>Three bacterial strains, DH-69, EH-24, and ECK-19 isolated from coastal sediments.</title>
        <authorList>
            <person name="Ye Y.-Q."/>
            <person name="Du Z.-J."/>
        </authorList>
    </citation>
    <scope>NUCLEOTIDE SEQUENCE [LARGE SCALE GENOMIC DNA]</scope>
    <source>
        <strain evidence="1 2">ECK-19</strain>
    </source>
</reference>
<evidence type="ECO:0000313" key="1">
    <source>
        <dbReference type="EMBL" id="MEX6634245.1"/>
    </source>
</evidence>